<reference evidence="1" key="1">
    <citation type="submission" date="2021-05" db="EMBL/GenBank/DDBJ databases">
        <authorList>
            <person name="Pan Q."/>
            <person name="Jouanno E."/>
            <person name="Zahm M."/>
            <person name="Klopp C."/>
            <person name="Cabau C."/>
            <person name="Louis A."/>
            <person name="Berthelot C."/>
            <person name="Parey E."/>
            <person name="Roest Crollius H."/>
            <person name="Montfort J."/>
            <person name="Robinson-Rechavi M."/>
            <person name="Bouchez O."/>
            <person name="Lampietro C."/>
            <person name="Lopez Roques C."/>
            <person name="Donnadieu C."/>
            <person name="Postlethwait J."/>
            <person name="Bobe J."/>
            <person name="Dillon D."/>
            <person name="Chandos A."/>
            <person name="von Hippel F."/>
            <person name="Guiguen Y."/>
        </authorList>
    </citation>
    <scope>NUCLEOTIDE SEQUENCE</scope>
    <source>
        <strain evidence="1">YG-Jan2019</strain>
    </source>
</reference>
<dbReference type="Proteomes" id="UP001157502">
    <property type="component" value="Chromosome 29"/>
</dbReference>
<dbReference type="EMBL" id="CM055756">
    <property type="protein sequence ID" value="KAJ7989780.1"/>
    <property type="molecule type" value="Genomic_DNA"/>
</dbReference>
<name>A0ACC2FEX3_DALPE</name>
<organism evidence="1 2">
    <name type="scientific">Dallia pectoralis</name>
    <name type="common">Alaska blackfish</name>
    <dbReference type="NCBI Taxonomy" id="75939"/>
    <lineage>
        <taxon>Eukaryota</taxon>
        <taxon>Metazoa</taxon>
        <taxon>Chordata</taxon>
        <taxon>Craniata</taxon>
        <taxon>Vertebrata</taxon>
        <taxon>Euteleostomi</taxon>
        <taxon>Actinopterygii</taxon>
        <taxon>Neopterygii</taxon>
        <taxon>Teleostei</taxon>
        <taxon>Protacanthopterygii</taxon>
        <taxon>Esociformes</taxon>
        <taxon>Umbridae</taxon>
        <taxon>Dallia</taxon>
    </lineage>
</organism>
<comment type="caution">
    <text evidence="1">The sequence shown here is derived from an EMBL/GenBank/DDBJ whole genome shotgun (WGS) entry which is preliminary data.</text>
</comment>
<keyword evidence="2" id="KW-1185">Reference proteome</keyword>
<evidence type="ECO:0000313" key="2">
    <source>
        <dbReference type="Proteomes" id="UP001157502"/>
    </source>
</evidence>
<accession>A0ACC2FEX3</accession>
<gene>
    <name evidence="1" type="ORF">DPEC_G00308060</name>
</gene>
<evidence type="ECO:0000313" key="1">
    <source>
        <dbReference type="EMBL" id="KAJ7989780.1"/>
    </source>
</evidence>
<protein>
    <submittedName>
        <fullName evidence="1">Uncharacterized protein</fullName>
    </submittedName>
</protein>
<proteinExistence type="predicted"/>
<sequence>MLSLLSLCDAQKKNQQKSGWGKDESLHTKSCSNLTQVLDNWKFAIMSQVKDLLVNDHATVLPEYSRIQPLSEALGDLYMQFNSLKEELGRLSAKFETVEGFVDDLPARKLCPPSSQMRTPPRRPVLRVASQFPQRTIIRADMRTPDRRNGTGPEPGRFTRTRGRRLLKTKD</sequence>